<dbReference type="AlphaFoldDB" id="A0A6A5KAJ5"/>
<dbReference type="EMBL" id="ML975321">
    <property type="protein sequence ID" value="KAF1833310.1"/>
    <property type="molecule type" value="Genomic_DNA"/>
</dbReference>
<gene>
    <name evidence="2" type="ORF">BDW02DRAFT_385625</name>
</gene>
<evidence type="ECO:0000313" key="3">
    <source>
        <dbReference type="Proteomes" id="UP000800040"/>
    </source>
</evidence>
<proteinExistence type="predicted"/>
<feature type="region of interest" description="Disordered" evidence="1">
    <location>
        <begin position="64"/>
        <end position="92"/>
    </location>
</feature>
<sequence>MSWSESLENVRNRLSGIWTWIVNLVRTESDATAPPLSNPPNMVPPDVAYSLLYPSWLRQRGRRLVYPPPPYTEEQADSVSDQPPRLPSLPQFPPLTLPSAIVQLMGLTVPSTINLRLGEEDDTRTSEDEDVPLYTEQDPDPLPPYKGPRRGPDREDREPEGGVC</sequence>
<feature type="region of interest" description="Disordered" evidence="1">
    <location>
        <begin position="116"/>
        <end position="164"/>
    </location>
</feature>
<protein>
    <submittedName>
        <fullName evidence="2">Uncharacterized protein</fullName>
    </submittedName>
</protein>
<name>A0A6A5KAJ5_9PLEO</name>
<accession>A0A6A5KAJ5</accession>
<reference evidence="2" key="1">
    <citation type="submission" date="2020-01" db="EMBL/GenBank/DDBJ databases">
        <authorList>
            <consortium name="DOE Joint Genome Institute"/>
            <person name="Haridas S."/>
            <person name="Albert R."/>
            <person name="Binder M."/>
            <person name="Bloem J."/>
            <person name="Labutti K."/>
            <person name="Salamov A."/>
            <person name="Andreopoulos B."/>
            <person name="Baker S.E."/>
            <person name="Barry K."/>
            <person name="Bills G."/>
            <person name="Bluhm B.H."/>
            <person name="Cannon C."/>
            <person name="Castanera R."/>
            <person name="Culley D.E."/>
            <person name="Daum C."/>
            <person name="Ezra D."/>
            <person name="Gonzalez J.B."/>
            <person name="Henrissat B."/>
            <person name="Kuo A."/>
            <person name="Liang C."/>
            <person name="Lipzen A."/>
            <person name="Lutzoni F."/>
            <person name="Magnuson J."/>
            <person name="Mondo S."/>
            <person name="Nolan M."/>
            <person name="Ohm R."/>
            <person name="Pangilinan J."/>
            <person name="Park H.-J."/>
            <person name="Ramirez L."/>
            <person name="Alfaro M."/>
            <person name="Sun H."/>
            <person name="Tritt A."/>
            <person name="Yoshinaga Y."/>
            <person name="Zwiers L.-H."/>
            <person name="Turgeon B.G."/>
            <person name="Goodwin S.B."/>
            <person name="Spatafora J.W."/>
            <person name="Crous P.W."/>
            <person name="Grigoriev I.V."/>
        </authorList>
    </citation>
    <scope>NUCLEOTIDE SEQUENCE</scope>
    <source>
        <strain evidence="2">P77</strain>
    </source>
</reference>
<feature type="compositionally biased region" description="Acidic residues" evidence="1">
    <location>
        <begin position="119"/>
        <end position="131"/>
    </location>
</feature>
<organism evidence="2 3">
    <name type="scientific">Decorospora gaudefroyi</name>
    <dbReference type="NCBI Taxonomy" id="184978"/>
    <lineage>
        <taxon>Eukaryota</taxon>
        <taxon>Fungi</taxon>
        <taxon>Dikarya</taxon>
        <taxon>Ascomycota</taxon>
        <taxon>Pezizomycotina</taxon>
        <taxon>Dothideomycetes</taxon>
        <taxon>Pleosporomycetidae</taxon>
        <taxon>Pleosporales</taxon>
        <taxon>Pleosporineae</taxon>
        <taxon>Pleosporaceae</taxon>
        <taxon>Decorospora</taxon>
    </lineage>
</organism>
<evidence type="ECO:0000313" key="2">
    <source>
        <dbReference type="EMBL" id="KAF1833310.1"/>
    </source>
</evidence>
<dbReference type="Proteomes" id="UP000800040">
    <property type="component" value="Unassembled WGS sequence"/>
</dbReference>
<evidence type="ECO:0000256" key="1">
    <source>
        <dbReference type="SAM" id="MobiDB-lite"/>
    </source>
</evidence>
<keyword evidence="3" id="KW-1185">Reference proteome</keyword>
<feature type="compositionally biased region" description="Basic and acidic residues" evidence="1">
    <location>
        <begin position="150"/>
        <end position="164"/>
    </location>
</feature>